<proteinExistence type="predicted"/>
<organism evidence="2 3">
    <name type="scientific">Confluentibacter flavum</name>
    <dbReference type="NCBI Taxonomy" id="1909700"/>
    <lineage>
        <taxon>Bacteria</taxon>
        <taxon>Pseudomonadati</taxon>
        <taxon>Bacteroidota</taxon>
        <taxon>Flavobacteriia</taxon>
        <taxon>Flavobacteriales</taxon>
        <taxon>Flavobacteriaceae</taxon>
        <taxon>Confluentibacter</taxon>
    </lineage>
</organism>
<dbReference type="OrthoDB" id="9840360at2"/>
<keyword evidence="3" id="KW-1185">Reference proteome</keyword>
<evidence type="ECO:0000256" key="1">
    <source>
        <dbReference type="SAM" id="SignalP"/>
    </source>
</evidence>
<dbReference type="RefSeq" id="WP_106660070.1">
    <property type="nucleotide sequence ID" value="NZ_PJEO01000042.1"/>
</dbReference>
<dbReference type="Proteomes" id="UP000233435">
    <property type="component" value="Unassembled WGS sequence"/>
</dbReference>
<feature type="chain" id="PRO_5014904284" description="Lipocalin-like domain-containing protein" evidence="1">
    <location>
        <begin position="21"/>
        <end position="164"/>
    </location>
</feature>
<keyword evidence="1" id="KW-0732">Signal</keyword>
<protein>
    <recommendedName>
        <fullName evidence="4">Lipocalin-like domain-containing protein</fullName>
    </recommendedName>
</protein>
<sequence length="164" mass="19171">MKLISSLFGFSLFFNFSLYAQSLENLEGTYLVEQDSIVHSYDFNNGKLIVNLNIKDSYKLNFTYLYNYIYNEDDTLKVILIGIESEEIEPLGKKKKKKKHSYIPDLYMMSGYFFSVWTLEKNEDNTLFIKVTPSSIKWPASKGHLANYYSGFEDHIVLQPILKQ</sequence>
<accession>A0A2N3HIJ1</accession>
<dbReference type="EMBL" id="PJEO01000042">
    <property type="protein sequence ID" value="PKQ44776.1"/>
    <property type="molecule type" value="Genomic_DNA"/>
</dbReference>
<name>A0A2N3HIJ1_9FLAO</name>
<evidence type="ECO:0008006" key="4">
    <source>
        <dbReference type="Google" id="ProtNLM"/>
    </source>
</evidence>
<gene>
    <name evidence="2" type="ORF">CSW08_11715</name>
</gene>
<dbReference type="AlphaFoldDB" id="A0A2N3HIJ1"/>
<comment type="caution">
    <text evidence="2">The sequence shown here is derived from an EMBL/GenBank/DDBJ whole genome shotgun (WGS) entry which is preliminary data.</text>
</comment>
<evidence type="ECO:0000313" key="2">
    <source>
        <dbReference type="EMBL" id="PKQ44776.1"/>
    </source>
</evidence>
<reference evidence="2 3" key="1">
    <citation type="submission" date="2017-12" db="EMBL/GenBank/DDBJ databases">
        <title>Confluentibacter flavum sp. nov., isolated from the saline lake.</title>
        <authorList>
            <person name="Yu L."/>
        </authorList>
    </citation>
    <scope>NUCLEOTIDE SEQUENCE [LARGE SCALE GENOMIC DNA]</scope>
    <source>
        <strain evidence="2 3">3B</strain>
    </source>
</reference>
<feature type="signal peptide" evidence="1">
    <location>
        <begin position="1"/>
        <end position="20"/>
    </location>
</feature>
<evidence type="ECO:0000313" key="3">
    <source>
        <dbReference type="Proteomes" id="UP000233435"/>
    </source>
</evidence>